<feature type="signal peptide" evidence="1">
    <location>
        <begin position="1"/>
        <end position="28"/>
    </location>
</feature>
<dbReference type="Proteomes" id="UP001596137">
    <property type="component" value="Unassembled WGS sequence"/>
</dbReference>
<dbReference type="InterPro" id="IPR000772">
    <property type="entry name" value="Ricin_B_lectin"/>
</dbReference>
<keyword evidence="1" id="KW-0732">Signal</keyword>
<dbReference type="EMBL" id="JBHSRF010000022">
    <property type="protein sequence ID" value="MFC6082911.1"/>
    <property type="molecule type" value="Genomic_DNA"/>
</dbReference>
<feature type="chain" id="PRO_5046164399" evidence="1">
    <location>
        <begin position="29"/>
        <end position="167"/>
    </location>
</feature>
<dbReference type="SUPFAM" id="SSF50370">
    <property type="entry name" value="Ricin B-like lectins"/>
    <property type="match status" value="1"/>
</dbReference>
<reference evidence="4" key="1">
    <citation type="journal article" date="2019" name="Int. J. Syst. Evol. Microbiol.">
        <title>The Global Catalogue of Microorganisms (GCM) 10K type strain sequencing project: providing services to taxonomists for standard genome sequencing and annotation.</title>
        <authorList>
            <consortium name="The Broad Institute Genomics Platform"/>
            <consortium name="The Broad Institute Genome Sequencing Center for Infectious Disease"/>
            <person name="Wu L."/>
            <person name="Ma J."/>
        </authorList>
    </citation>
    <scope>NUCLEOTIDE SEQUENCE [LARGE SCALE GENOMIC DNA]</scope>
    <source>
        <strain evidence="4">JCM 30346</strain>
    </source>
</reference>
<name>A0ABW1NIQ6_9ACTN</name>
<dbReference type="Gene3D" id="2.80.10.50">
    <property type="match status" value="2"/>
</dbReference>
<dbReference type="CDD" id="cd00161">
    <property type="entry name" value="beta-trefoil_Ricin-like"/>
    <property type="match status" value="1"/>
</dbReference>
<gene>
    <name evidence="3" type="ORF">ACFP1K_17200</name>
</gene>
<sequence length="167" mass="17451">MRVIGKAMAIGALTVAALLAATSGPAQAASTFTIRVVPLSNPFLYLDVDHAQTGDGAGVIVWSRSGNNQVWTFQPVGAAYQIVNQRSGKCLQTNGPGTQLVQWRCKGTGNQLWNTDLTPNSITAHAIWNADSAVYMDVSGNGGAGSPVIGWYPNGGTNQSWLVGFGS</sequence>
<dbReference type="RefSeq" id="WP_380753938.1">
    <property type="nucleotide sequence ID" value="NZ_JBHSRF010000022.1"/>
</dbReference>
<dbReference type="Pfam" id="PF14200">
    <property type="entry name" value="RicinB_lectin_2"/>
    <property type="match status" value="1"/>
</dbReference>
<dbReference type="SMART" id="SM00458">
    <property type="entry name" value="RICIN"/>
    <property type="match status" value="1"/>
</dbReference>
<proteinExistence type="predicted"/>
<dbReference type="PROSITE" id="PS50231">
    <property type="entry name" value="RICIN_B_LECTIN"/>
    <property type="match status" value="1"/>
</dbReference>
<keyword evidence="4" id="KW-1185">Reference proteome</keyword>
<feature type="domain" description="Ricin B lectin" evidence="2">
    <location>
        <begin position="30"/>
        <end position="164"/>
    </location>
</feature>
<evidence type="ECO:0000313" key="4">
    <source>
        <dbReference type="Proteomes" id="UP001596137"/>
    </source>
</evidence>
<evidence type="ECO:0000259" key="2">
    <source>
        <dbReference type="SMART" id="SM00458"/>
    </source>
</evidence>
<accession>A0ABW1NIQ6</accession>
<evidence type="ECO:0000256" key="1">
    <source>
        <dbReference type="SAM" id="SignalP"/>
    </source>
</evidence>
<organism evidence="3 4">
    <name type="scientific">Sphaerisporangium aureirubrum</name>
    <dbReference type="NCBI Taxonomy" id="1544736"/>
    <lineage>
        <taxon>Bacteria</taxon>
        <taxon>Bacillati</taxon>
        <taxon>Actinomycetota</taxon>
        <taxon>Actinomycetes</taxon>
        <taxon>Streptosporangiales</taxon>
        <taxon>Streptosporangiaceae</taxon>
        <taxon>Sphaerisporangium</taxon>
    </lineage>
</organism>
<comment type="caution">
    <text evidence="3">The sequence shown here is derived from an EMBL/GenBank/DDBJ whole genome shotgun (WGS) entry which is preliminary data.</text>
</comment>
<evidence type="ECO:0000313" key="3">
    <source>
        <dbReference type="EMBL" id="MFC6082911.1"/>
    </source>
</evidence>
<protein>
    <submittedName>
        <fullName evidence="3">RICIN domain-containing protein</fullName>
    </submittedName>
</protein>
<dbReference type="InterPro" id="IPR035992">
    <property type="entry name" value="Ricin_B-like_lectins"/>
</dbReference>